<organism evidence="6 7">
    <name type="scientific">Hydrogenophaga borbori</name>
    <dbReference type="NCBI Taxonomy" id="2294117"/>
    <lineage>
        <taxon>Bacteria</taxon>
        <taxon>Pseudomonadati</taxon>
        <taxon>Pseudomonadota</taxon>
        <taxon>Betaproteobacteria</taxon>
        <taxon>Burkholderiales</taxon>
        <taxon>Comamonadaceae</taxon>
        <taxon>Hydrogenophaga</taxon>
    </lineage>
</organism>
<dbReference type="EMBL" id="QVLS01000013">
    <property type="protein sequence ID" value="RFP77023.1"/>
    <property type="molecule type" value="Genomic_DNA"/>
</dbReference>
<dbReference type="PANTHER" id="PTHR34220:SF9">
    <property type="entry name" value="SIGNAL TRANSDUCTION HISTIDINE KINASE INTERNAL REGION DOMAIN-CONTAINING PROTEIN"/>
    <property type="match status" value="1"/>
</dbReference>
<evidence type="ECO:0000313" key="7">
    <source>
        <dbReference type="Proteomes" id="UP000261931"/>
    </source>
</evidence>
<protein>
    <recommendedName>
        <fullName evidence="2">histidine kinase</fullName>
        <ecNumber evidence="2">2.7.13.3</ecNumber>
    </recommendedName>
</protein>
<reference evidence="6 7" key="1">
    <citation type="submission" date="2018-08" db="EMBL/GenBank/DDBJ databases">
        <title>Hydrogenophaga sp. LA-38 isolated from sludge.</title>
        <authorList>
            <person name="Im W.-T."/>
        </authorList>
    </citation>
    <scope>NUCLEOTIDE SEQUENCE [LARGE SCALE GENOMIC DNA]</scope>
    <source>
        <strain evidence="6 7">LA-38</strain>
    </source>
</reference>
<feature type="transmembrane region" description="Helical" evidence="4">
    <location>
        <begin position="72"/>
        <end position="93"/>
    </location>
</feature>
<feature type="coiled-coil region" evidence="3">
    <location>
        <begin position="133"/>
        <end position="160"/>
    </location>
</feature>
<dbReference type="InterPro" id="IPR050640">
    <property type="entry name" value="Bact_2-comp_sensor_kinase"/>
</dbReference>
<dbReference type="SMART" id="SM00387">
    <property type="entry name" value="HATPase_c"/>
    <property type="match status" value="1"/>
</dbReference>
<dbReference type="AlphaFoldDB" id="A0A372EF56"/>
<dbReference type="InterPro" id="IPR005467">
    <property type="entry name" value="His_kinase_dom"/>
</dbReference>
<dbReference type="PROSITE" id="PS50109">
    <property type="entry name" value="HIS_KIN"/>
    <property type="match status" value="1"/>
</dbReference>
<comment type="catalytic activity">
    <reaction evidence="1">
        <text>ATP + protein L-histidine = ADP + protein N-phospho-L-histidine.</text>
        <dbReference type="EC" id="2.7.13.3"/>
    </reaction>
</comment>
<gene>
    <name evidence="6" type="ORF">DY262_18620</name>
</gene>
<feature type="domain" description="Histidine kinase" evidence="5">
    <location>
        <begin position="252"/>
        <end position="343"/>
    </location>
</feature>
<dbReference type="Pfam" id="PF02518">
    <property type="entry name" value="HATPase_c"/>
    <property type="match status" value="1"/>
</dbReference>
<keyword evidence="6" id="KW-0418">Kinase</keyword>
<evidence type="ECO:0000256" key="4">
    <source>
        <dbReference type="SAM" id="Phobius"/>
    </source>
</evidence>
<evidence type="ECO:0000313" key="6">
    <source>
        <dbReference type="EMBL" id="RFP77023.1"/>
    </source>
</evidence>
<evidence type="ECO:0000256" key="2">
    <source>
        <dbReference type="ARBA" id="ARBA00012438"/>
    </source>
</evidence>
<dbReference type="GO" id="GO:0016020">
    <property type="term" value="C:membrane"/>
    <property type="evidence" value="ECO:0007669"/>
    <property type="project" value="InterPro"/>
</dbReference>
<keyword evidence="7" id="KW-1185">Reference proteome</keyword>
<keyword evidence="3" id="KW-0175">Coiled coil</keyword>
<dbReference type="Proteomes" id="UP000261931">
    <property type="component" value="Unassembled WGS sequence"/>
</dbReference>
<sequence length="346" mass="37102">MAAFNPRTVARRVLIAAVFNTVLALAISAIKGDHFAPTLLYSQLIGLCIWAGIDGGRYLLSPQGWPGVRPMAVLVVVAVFAGYGLGLTLGNLLLGRPLLASASNLPGATVGFLLMSLALGAFGAYYFSSREMLAMARLAQEEAQRQASEARLRLLESQLEPHMLFNTLANLRALIATDPPRAIDMLDRLNHFLRATLAASRSDARGGQHTLSDEFARLDDYLSLMSMRMGPRLRVRLELPEALAPLPVPALLLQPLVENAIRHGLEPSARGGELRVAAQREGGTLCLSVSDDGVGSEAPALEGFGLTQVRERLQALHGAAARLEWHSAPGQGTQARLFLPLPDATP</sequence>
<dbReference type="RefSeq" id="WP_116960579.1">
    <property type="nucleotide sequence ID" value="NZ_QVLS01000013.1"/>
</dbReference>
<dbReference type="Gene3D" id="3.30.565.10">
    <property type="entry name" value="Histidine kinase-like ATPase, C-terminal domain"/>
    <property type="match status" value="1"/>
</dbReference>
<dbReference type="InterPro" id="IPR003594">
    <property type="entry name" value="HATPase_dom"/>
</dbReference>
<dbReference type="SUPFAM" id="SSF55874">
    <property type="entry name" value="ATPase domain of HSP90 chaperone/DNA topoisomerase II/histidine kinase"/>
    <property type="match status" value="1"/>
</dbReference>
<dbReference type="EC" id="2.7.13.3" evidence="2"/>
<dbReference type="PANTHER" id="PTHR34220">
    <property type="entry name" value="SENSOR HISTIDINE KINASE YPDA"/>
    <property type="match status" value="1"/>
</dbReference>
<dbReference type="InterPro" id="IPR036890">
    <property type="entry name" value="HATPase_C_sf"/>
</dbReference>
<evidence type="ECO:0000256" key="3">
    <source>
        <dbReference type="SAM" id="Coils"/>
    </source>
</evidence>
<dbReference type="GO" id="GO:0000155">
    <property type="term" value="F:phosphorelay sensor kinase activity"/>
    <property type="evidence" value="ECO:0007669"/>
    <property type="project" value="InterPro"/>
</dbReference>
<keyword evidence="4" id="KW-0472">Membrane</keyword>
<dbReference type="InterPro" id="IPR010559">
    <property type="entry name" value="Sig_transdc_His_kin_internal"/>
</dbReference>
<comment type="caution">
    <text evidence="6">The sequence shown here is derived from an EMBL/GenBank/DDBJ whole genome shotgun (WGS) entry which is preliminary data.</text>
</comment>
<evidence type="ECO:0000256" key="1">
    <source>
        <dbReference type="ARBA" id="ARBA00000085"/>
    </source>
</evidence>
<feature type="transmembrane region" description="Helical" evidence="4">
    <location>
        <begin position="38"/>
        <end position="60"/>
    </location>
</feature>
<dbReference type="PRINTS" id="PR00344">
    <property type="entry name" value="BCTRLSENSOR"/>
</dbReference>
<evidence type="ECO:0000259" key="5">
    <source>
        <dbReference type="PROSITE" id="PS50109"/>
    </source>
</evidence>
<dbReference type="InterPro" id="IPR004358">
    <property type="entry name" value="Sig_transdc_His_kin-like_C"/>
</dbReference>
<accession>A0A372EF56</accession>
<proteinExistence type="predicted"/>
<name>A0A372EF56_9BURK</name>
<keyword evidence="6" id="KW-0808">Transferase</keyword>
<feature type="transmembrane region" description="Helical" evidence="4">
    <location>
        <begin position="105"/>
        <end position="127"/>
    </location>
</feature>
<keyword evidence="4" id="KW-1133">Transmembrane helix</keyword>
<feature type="transmembrane region" description="Helical" evidence="4">
    <location>
        <begin position="12"/>
        <end position="32"/>
    </location>
</feature>
<dbReference type="Pfam" id="PF06580">
    <property type="entry name" value="His_kinase"/>
    <property type="match status" value="1"/>
</dbReference>
<keyword evidence="4" id="KW-0812">Transmembrane</keyword>